<organism evidence="1 2">
    <name type="scientific">Entomophthora muscae</name>
    <dbReference type="NCBI Taxonomy" id="34485"/>
    <lineage>
        <taxon>Eukaryota</taxon>
        <taxon>Fungi</taxon>
        <taxon>Fungi incertae sedis</taxon>
        <taxon>Zoopagomycota</taxon>
        <taxon>Entomophthoromycotina</taxon>
        <taxon>Entomophthoromycetes</taxon>
        <taxon>Entomophthorales</taxon>
        <taxon>Entomophthoraceae</taxon>
        <taxon>Entomophthora</taxon>
    </lineage>
</organism>
<evidence type="ECO:0000313" key="1">
    <source>
        <dbReference type="EMBL" id="KAJ9076394.1"/>
    </source>
</evidence>
<dbReference type="EMBL" id="QTSX02002287">
    <property type="protein sequence ID" value="KAJ9076394.1"/>
    <property type="molecule type" value="Genomic_DNA"/>
</dbReference>
<name>A0ACC2TP67_9FUNG</name>
<gene>
    <name evidence="1" type="ORF">DSO57_1026677</name>
</gene>
<comment type="caution">
    <text evidence="1">The sequence shown here is derived from an EMBL/GenBank/DDBJ whole genome shotgun (WGS) entry which is preliminary data.</text>
</comment>
<sequence>MNHLIFTAELTACLGIGGYQPGSEFFGASPDGLVHDPHYNPGQMNSSQTGPWPPLVSPHLTLSIEMYTSMYYILTYFARSFRRYNIHAKVFRWLMTVYLIVTALTGLQFTNLLPYILQVVPTVTGYYTRRYWCPKKLFLQVLYSELGNTFTTENQYLAKVINTQNTMLHWVDTIERRITKLVPVHVVQTPTHQGVNAI</sequence>
<proteinExistence type="predicted"/>
<protein>
    <submittedName>
        <fullName evidence="1">Uncharacterized protein</fullName>
    </submittedName>
</protein>
<dbReference type="Proteomes" id="UP001165960">
    <property type="component" value="Unassembled WGS sequence"/>
</dbReference>
<keyword evidence="2" id="KW-1185">Reference proteome</keyword>
<accession>A0ACC2TP67</accession>
<reference evidence="1" key="1">
    <citation type="submission" date="2022-04" db="EMBL/GenBank/DDBJ databases">
        <title>Genome of the entomopathogenic fungus Entomophthora muscae.</title>
        <authorList>
            <person name="Elya C."/>
            <person name="Lovett B.R."/>
            <person name="Lee E."/>
            <person name="Macias A.M."/>
            <person name="Hajek A.E."/>
            <person name="De Bivort B.L."/>
            <person name="Kasson M.T."/>
            <person name="De Fine Licht H.H."/>
            <person name="Stajich J.E."/>
        </authorList>
    </citation>
    <scope>NUCLEOTIDE SEQUENCE</scope>
    <source>
        <strain evidence="1">Berkeley</strain>
    </source>
</reference>
<evidence type="ECO:0000313" key="2">
    <source>
        <dbReference type="Proteomes" id="UP001165960"/>
    </source>
</evidence>